<dbReference type="AlphaFoldDB" id="E9E7M7"/>
<dbReference type="EMBL" id="GL698516">
    <property type="protein sequence ID" value="EFY88137.1"/>
    <property type="molecule type" value="Genomic_DNA"/>
</dbReference>
<dbReference type="STRING" id="655827.E9E7M7"/>
<evidence type="ECO:0000256" key="9">
    <source>
        <dbReference type="ARBA" id="ARBA00023239"/>
    </source>
</evidence>
<evidence type="ECO:0000256" key="7">
    <source>
        <dbReference type="ARBA" id="ARBA00022490"/>
    </source>
</evidence>
<evidence type="ECO:0000259" key="11">
    <source>
        <dbReference type="Pfam" id="PF00291"/>
    </source>
</evidence>
<dbReference type="PANTHER" id="PTHR48078">
    <property type="entry name" value="THREONINE DEHYDRATASE, MITOCHONDRIAL-RELATED"/>
    <property type="match status" value="1"/>
</dbReference>
<dbReference type="InParanoid" id="E9E7M7"/>
<dbReference type="Proteomes" id="UP000002499">
    <property type="component" value="Unassembled WGS sequence"/>
</dbReference>
<evidence type="ECO:0000256" key="6">
    <source>
        <dbReference type="ARBA" id="ARBA00022432"/>
    </source>
</evidence>
<dbReference type="GO" id="GO:0004794">
    <property type="term" value="F:threonine deaminase activity"/>
    <property type="evidence" value="ECO:0007669"/>
    <property type="project" value="TreeGrafter"/>
</dbReference>
<dbReference type="GO" id="GO:0005737">
    <property type="term" value="C:cytoplasm"/>
    <property type="evidence" value="ECO:0007669"/>
    <property type="project" value="UniProtKB-SubCell"/>
</dbReference>
<keyword evidence="8" id="KW-0663">Pyridoxal phosphate</keyword>
<dbReference type="EC" id="4.3.1.17" evidence="5"/>
<dbReference type="OMA" id="DGWVNIH"/>
<evidence type="ECO:0000256" key="1">
    <source>
        <dbReference type="ARBA" id="ARBA00001933"/>
    </source>
</evidence>
<dbReference type="GO" id="GO:0009097">
    <property type="term" value="P:isoleucine biosynthetic process"/>
    <property type="evidence" value="ECO:0007669"/>
    <property type="project" value="TreeGrafter"/>
</dbReference>
<evidence type="ECO:0000256" key="3">
    <source>
        <dbReference type="ARBA" id="ARBA00004742"/>
    </source>
</evidence>
<dbReference type="PANTHER" id="PTHR48078:SF2">
    <property type="entry name" value="CATABOLIC L-SERINE_THREONINE DEHYDRATASE"/>
    <property type="match status" value="1"/>
</dbReference>
<comment type="similarity">
    <text evidence="4">Belongs to the serine/threonine dehydratase family.</text>
</comment>
<dbReference type="GO" id="GO:0030170">
    <property type="term" value="F:pyridoxal phosphate binding"/>
    <property type="evidence" value="ECO:0007669"/>
    <property type="project" value="InterPro"/>
</dbReference>
<evidence type="ECO:0000256" key="10">
    <source>
        <dbReference type="ARBA" id="ARBA00049406"/>
    </source>
</evidence>
<evidence type="ECO:0000256" key="5">
    <source>
        <dbReference type="ARBA" id="ARBA00012093"/>
    </source>
</evidence>
<dbReference type="SUPFAM" id="SSF53686">
    <property type="entry name" value="Tryptophan synthase beta subunit-like PLP-dependent enzymes"/>
    <property type="match status" value="1"/>
</dbReference>
<dbReference type="PROSITE" id="PS00165">
    <property type="entry name" value="DEHYDRATASE_SER_THR"/>
    <property type="match status" value="1"/>
</dbReference>
<dbReference type="KEGG" id="maw:19250186"/>
<evidence type="ECO:0000313" key="13">
    <source>
        <dbReference type="Proteomes" id="UP000002499"/>
    </source>
</evidence>
<evidence type="ECO:0000313" key="12">
    <source>
        <dbReference type="EMBL" id="EFY88137.1"/>
    </source>
</evidence>
<proteinExistence type="inferred from homology"/>
<sequence>MTVKAATHSKIPWIETPLIKSATLSAAAGCNVFLKLENLQPSGSFKSRGIGNYLVSQLAAVQASNTHSTRKPHFYCSSGGNAGLACVHGAITLGCEATIVVPLSTTPYMIGKLREAGATEVIQKGASWQEADNYLTETLMADARARGEAAIYVPPFDAQQIWDGNAGIAKEIVRQLPATGRHYPINEAAGDGNASLATSAPKIDAIVCSVGGGGLFAGIMQGIDELKLKQTTVIAVETEGADSFSQAITKGELVTLPAITSRATSLGARRVCQRAFEYGMRDTVANVVLPDSEAIGACMRFLDEERLLVELACGVCPALCYNGQLEKLVPGFNENSVVVLVVCGGSNMTFEMMDQYTSEQAG</sequence>
<dbReference type="eggNOG" id="KOG1250">
    <property type="taxonomic scope" value="Eukaryota"/>
</dbReference>
<reference evidence="12 13" key="1">
    <citation type="journal article" date="2011" name="PLoS Genet.">
        <title>Genome sequencing and comparative transcriptomics of the model entomopathogenic fungi Metarhizium anisopliae and M. acridum.</title>
        <authorList>
            <person name="Gao Q."/>
            <person name="Jin K."/>
            <person name="Ying S.H."/>
            <person name="Zhang Y."/>
            <person name="Xiao G."/>
            <person name="Shang Y."/>
            <person name="Duan Z."/>
            <person name="Hu X."/>
            <person name="Xie X.Q."/>
            <person name="Zhou G."/>
            <person name="Peng G."/>
            <person name="Luo Z."/>
            <person name="Huang W."/>
            <person name="Wang B."/>
            <person name="Fang W."/>
            <person name="Wang S."/>
            <person name="Zhong Y."/>
            <person name="Ma L.J."/>
            <person name="St Leger R.J."/>
            <person name="Zhao G.P."/>
            <person name="Pei Y."/>
            <person name="Feng M.G."/>
            <person name="Xia Y."/>
            <person name="Wang C."/>
        </authorList>
    </citation>
    <scope>NUCLEOTIDE SEQUENCE [LARGE SCALE GENOMIC DNA]</scope>
    <source>
        <strain evidence="12 13">CQMa 102</strain>
    </source>
</reference>
<dbReference type="GeneID" id="19250186"/>
<comment type="subcellular location">
    <subcellularLocation>
        <location evidence="2">Cytoplasm</location>
    </subcellularLocation>
</comment>
<comment type="pathway">
    <text evidence="3">Carbohydrate biosynthesis; gluconeogenesis.</text>
</comment>
<dbReference type="GO" id="GO:0003941">
    <property type="term" value="F:L-serine ammonia-lyase activity"/>
    <property type="evidence" value="ECO:0007669"/>
    <property type="project" value="UniProtKB-EC"/>
</dbReference>
<keyword evidence="7" id="KW-0963">Cytoplasm</keyword>
<evidence type="ECO:0000256" key="4">
    <source>
        <dbReference type="ARBA" id="ARBA00010869"/>
    </source>
</evidence>
<dbReference type="GO" id="GO:0006094">
    <property type="term" value="P:gluconeogenesis"/>
    <property type="evidence" value="ECO:0007669"/>
    <property type="project" value="UniProtKB-KW"/>
</dbReference>
<evidence type="ECO:0000256" key="2">
    <source>
        <dbReference type="ARBA" id="ARBA00004496"/>
    </source>
</evidence>
<dbReference type="FunFam" id="3.40.50.1100:FF:000040">
    <property type="entry name" value="L-serine dehydratase, putative"/>
    <property type="match status" value="1"/>
</dbReference>
<keyword evidence="6" id="KW-0312">Gluconeogenesis</keyword>
<accession>E9E7M7</accession>
<keyword evidence="9" id="KW-0456">Lyase</keyword>
<feature type="domain" description="Tryptophan synthase beta chain-like PALP" evidence="11">
    <location>
        <begin position="15"/>
        <end position="344"/>
    </location>
</feature>
<dbReference type="InterPro" id="IPR001926">
    <property type="entry name" value="TrpB-like_PALP"/>
</dbReference>
<dbReference type="GO" id="GO:0006565">
    <property type="term" value="P:L-serine catabolic process"/>
    <property type="evidence" value="ECO:0007669"/>
    <property type="project" value="TreeGrafter"/>
</dbReference>
<dbReference type="OrthoDB" id="7773036at2759"/>
<dbReference type="HOGENOM" id="CLU_021152_3_1_1"/>
<organism evidence="13">
    <name type="scientific">Metarhizium acridum (strain CQMa 102)</name>
    <dbReference type="NCBI Taxonomy" id="655827"/>
    <lineage>
        <taxon>Eukaryota</taxon>
        <taxon>Fungi</taxon>
        <taxon>Dikarya</taxon>
        <taxon>Ascomycota</taxon>
        <taxon>Pezizomycotina</taxon>
        <taxon>Sordariomycetes</taxon>
        <taxon>Hypocreomycetidae</taxon>
        <taxon>Hypocreales</taxon>
        <taxon>Clavicipitaceae</taxon>
        <taxon>Metarhizium</taxon>
    </lineage>
</organism>
<comment type="catalytic activity">
    <reaction evidence="10">
        <text>L-serine = pyruvate + NH4(+)</text>
        <dbReference type="Rhea" id="RHEA:19169"/>
        <dbReference type="ChEBI" id="CHEBI:15361"/>
        <dbReference type="ChEBI" id="CHEBI:28938"/>
        <dbReference type="ChEBI" id="CHEBI:33384"/>
        <dbReference type="EC" id="4.3.1.17"/>
    </reaction>
</comment>
<name>E9E7M7_METAQ</name>
<dbReference type="Pfam" id="PF00291">
    <property type="entry name" value="PALP"/>
    <property type="match status" value="1"/>
</dbReference>
<keyword evidence="13" id="KW-1185">Reference proteome</keyword>
<evidence type="ECO:0000256" key="8">
    <source>
        <dbReference type="ARBA" id="ARBA00022898"/>
    </source>
</evidence>
<dbReference type="Gene3D" id="3.40.50.1100">
    <property type="match status" value="2"/>
</dbReference>
<comment type="cofactor">
    <cofactor evidence="1">
        <name>pyridoxal 5'-phosphate</name>
        <dbReference type="ChEBI" id="CHEBI:597326"/>
    </cofactor>
</comment>
<dbReference type="InterPro" id="IPR050147">
    <property type="entry name" value="Ser/Thr_Dehydratase"/>
</dbReference>
<gene>
    <name evidence="12" type="ORF">MAC_05875</name>
</gene>
<protein>
    <recommendedName>
        <fullName evidence="5">L-serine ammonia-lyase</fullName>
        <ecNumber evidence="5">4.3.1.17</ecNumber>
    </recommendedName>
</protein>
<dbReference type="GO" id="GO:0006567">
    <property type="term" value="P:L-threonine catabolic process"/>
    <property type="evidence" value="ECO:0007669"/>
    <property type="project" value="TreeGrafter"/>
</dbReference>
<dbReference type="InterPro" id="IPR000634">
    <property type="entry name" value="Ser/Thr_deHydtase_PyrdxlP-BS"/>
</dbReference>
<dbReference type="FunCoup" id="E9E7M7">
    <property type="interactions" value="444"/>
</dbReference>
<dbReference type="InterPro" id="IPR036052">
    <property type="entry name" value="TrpB-like_PALP_sf"/>
</dbReference>